<dbReference type="EMBL" id="GL945490">
    <property type="protein sequence ID" value="EGN93975.1"/>
    <property type="molecule type" value="Genomic_DNA"/>
</dbReference>
<dbReference type="AlphaFoldDB" id="F8QCW0"/>
<reference evidence="2" key="1">
    <citation type="journal article" date="2011" name="Science">
        <title>The plant cell wall-decomposing machinery underlies the functional diversity of forest fungi.</title>
        <authorList>
            <person name="Eastwood D.C."/>
            <person name="Floudas D."/>
            <person name="Binder M."/>
            <person name="Majcherczyk A."/>
            <person name="Schneider P."/>
            <person name="Aerts A."/>
            <person name="Asiegbu F.O."/>
            <person name="Baker S.E."/>
            <person name="Barry K."/>
            <person name="Bendiksby M."/>
            <person name="Blumentritt M."/>
            <person name="Coutinho P.M."/>
            <person name="Cullen D."/>
            <person name="de Vries R.P."/>
            <person name="Gathman A."/>
            <person name="Goodell B."/>
            <person name="Henrissat B."/>
            <person name="Ihrmark K."/>
            <person name="Kauserud H."/>
            <person name="Kohler A."/>
            <person name="LaButti K."/>
            <person name="Lapidus A."/>
            <person name="Lavin J.L."/>
            <person name="Lee Y.-H."/>
            <person name="Lindquist E."/>
            <person name="Lilly W."/>
            <person name="Lucas S."/>
            <person name="Morin E."/>
            <person name="Murat C."/>
            <person name="Oguiza J.A."/>
            <person name="Park J."/>
            <person name="Pisabarro A.G."/>
            <person name="Riley R."/>
            <person name="Rosling A."/>
            <person name="Salamov A."/>
            <person name="Schmidt O."/>
            <person name="Schmutz J."/>
            <person name="Skrede I."/>
            <person name="Stenlid J."/>
            <person name="Wiebenga A."/>
            <person name="Xie X."/>
            <person name="Kuees U."/>
            <person name="Hibbett D.S."/>
            <person name="Hoffmeister D."/>
            <person name="Hoegberg N."/>
            <person name="Martin F."/>
            <person name="Grigoriev I.V."/>
            <person name="Watkinson S.C."/>
        </authorList>
    </citation>
    <scope>NUCLEOTIDE SEQUENCE [LARGE SCALE GENOMIC DNA]</scope>
    <source>
        <strain evidence="2">strain S7.3</strain>
    </source>
</reference>
<sequence>MHARDFAVLFIRCSSDLFHSTLTESTDIRLSITFESTVYQAPLRLLNAKLAHASLTPFLFQRT</sequence>
<evidence type="ECO:0000313" key="2">
    <source>
        <dbReference type="Proteomes" id="UP000008063"/>
    </source>
</evidence>
<dbReference type="Proteomes" id="UP000008063">
    <property type="component" value="Unassembled WGS sequence"/>
</dbReference>
<name>F8QCW0_SERL3</name>
<proteinExistence type="predicted"/>
<keyword evidence="2" id="KW-1185">Reference proteome</keyword>
<gene>
    <name evidence="1" type="ORF">SERLA73DRAFT_189118</name>
</gene>
<evidence type="ECO:0000313" key="1">
    <source>
        <dbReference type="EMBL" id="EGN93975.1"/>
    </source>
</evidence>
<organism evidence="2">
    <name type="scientific">Serpula lacrymans var. lacrymans (strain S7.3)</name>
    <name type="common">Dry rot fungus</name>
    <dbReference type="NCBI Taxonomy" id="936435"/>
    <lineage>
        <taxon>Eukaryota</taxon>
        <taxon>Fungi</taxon>
        <taxon>Dikarya</taxon>
        <taxon>Basidiomycota</taxon>
        <taxon>Agaricomycotina</taxon>
        <taxon>Agaricomycetes</taxon>
        <taxon>Agaricomycetidae</taxon>
        <taxon>Boletales</taxon>
        <taxon>Coniophorineae</taxon>
        <taxon>Serpulaceae</taxon>
        <taxon>Serpula</taxon>
    </lineage>
</organism>
<dbReference type="HOGENOM" id="CLU_2887190_0_0_1"/>
<accession>F8QCW0</accession>
<dbReference type="InParanoid" id="F8QCW0"/>
<protein>
    <submittedName>
        <fullName evidence="1">Uncharacterized protein</fullName>
    </submittedName>
</protein>